<dbReference type="GO" id="GO:1902201">
    <property type="term" value="P:negative regulation of bacterial-type flagellum-dependent cell motility"/>
    <property type="evidence" value="ECO:0007669"/>
    <property type="project" value="TreeGrafter"/>
</dbReference>
<dbReference type="InterPro" id="IPR043128">
    <property type="entry name" value="Rev_trsase/Diguanyl_cyclase"/>
</dbReference>
<dbReference type="Gene3D" id="3.30.70.270">
    <property type="match status" value="1"/>
</dbReference>
<feature type="transmembrane region" description="Helical" evidence="4">
    <location>
        <begin position="58"/>
        <end position="80"/>
    </location>
</feature>
<dbReference type="KEGG" id="njp:NEJAP_3261"/>
<feature type="transmembrane region" description="Helical" evidence="4">
    <location>
        <begin position="6"/>
        <end position="23"/>
    </location>
</feature>
<dbReference type="EMBL" id="AP014546">
    <property type="protein sequence ID" value="BBB31199.1"/>
    <property type="molecule type" value="Genomic_DNA"/>
</dbReference>
<dbReference type="Proteomes" id="UP000595332">
    <property type="component" value="Chromosome"/>
</dbReference>
<feature type="domain" description="GGDEF" evidence="5">
    <location>
        <begin position="241"/>
        <end position="375"/>
    </location>
</feature>
<accession>A0A7R6SWY6</accession>
<dbReference type="Pfam" id="PF00990">
    <property type="entry name" value="GGDEF"/>
    <property type="match status" value="1"/>
</dbReference>
<sequence length="375" mass="42114">MTTEQAYFFTVALINLVLAFSGTRVADPDGKQKSILFFIIAFSANCLSWFLYTFDINVFLKIISAVLSSAFIWGMVVFSFKRCECRLPLATISSLFLINCIALAFFIYNSNFNDALHVSALFVPSAFCCIGYLFIKVKKNRNPSDIILSYACFFMALCVVTRSFLLELSPELFSKTMISSQIIWPAFSVISGVFSLLSFTEEAQLKLKEESNTDQLTNLANRRAMNEVLNKEWTIARRHKRPLTLIMLDVDFFKKYNDLYGHQAGDECLKSVARTLQGNVKRAGDLVARYGGEEFLLILPDTNNIAAQHLANRICTSIAQLELPHDQSPLGIITISAGIAVLTKNSYENIDELLRGADTALYQAKQMGRNQTQLI</sequence>
<feature type="transmembrane region" description="Helical" evidence="4">
    <location>
        <begin position="87"/>
        <end position="109"/>
    </location>
</feature>
<gene>
    <name evidence="6" type="ORF">NEJAP_3261</name>
</gene>
<evidence type="ECO:0000313" key="7">
    <source>
        <dbReference type="Proteomes" id="UP000595332"/>
    </source>
</evidence>
<organism evidence="6 7">
    <name type="scientific">Neptunomonas japonica JAMM 1380</name>
    <dbReference type="NCBI Taxonomy" id="1441457"/>
    <lineage>
        <taxon>Bacteria</taxon>
        <taxon>Pseudomonadati</taxon>
        <taxon>Pseudomonadota</taxon>
        <taxon>Gammaproteobacteria</taxon>
        <taxon>Oceanospirillales</taxon>
        <taxon>Oceanospirillaceae</taxon>
        <taxon>Neptunomonas</taxon>
    </lineage>
</organism>
<comment type="catalytic activity">
    <reaction evidence="3">
        <text>2 GTP = 3',3'-c-di-GMP + 2 diphosphate</text>
        <dbReference type="Rhea" id="RHEA:24898"/>
        <dbReference type="ChEBI" id="CHEBI:33019"/>
        <dbReference type="ChEBI" id="CHEBI:37565"/>
        <dbReference type="ChEBI" id="CHEBI:58805"/>
        <dbReference type="EC" id="2.7.7.65"/>
    </reaction>
</comment>
<dbReference type="SMART" id="SM00267">
    <property type="entry name" value="GGDEF"/>
    <property type="match status" value="1"/>
</dbReference>
<keyword evidence="7" id="KW-1185">Reference proteome</keyword>
<dbReference type="InterPro" id="IPR029787">
    <property type="entry name" value="Nucleotide_cyclase"/>
</dbReference>
<dbReference type="CDD" id="cd01949">
    <property type="entry name" value="GGDEF"/>
    <property type="match status" value="1"/>
</dbReference>
<reference evidence="6 7" key="1">
    <citation type="journal article" date="2008" name="Int. J. Syst. Evol. Microbiol.">
        <title>Neptunomonas japonica sp. nov., an Osedax japonicus symbiont-like bacterium isolated from sediment adjacent to sperm whale carcasses off Kagoshima, Japan.</title>
        <authorList>
            <person name="Miyazaki M."/>
            <person name="Nogi Y."/>
            <person name="Fujiwara Y."/>
            <person name="Kawato M."/>
            <person name="Kubokawa K."/>
            <person name="Horikoshi K."/>
        </authorList>
    </citation>
    <scope>NUCLEOTIDE SEQUENCE [LARGE SCALE GENOMIC DNA]</scope>
    <source>
        <strain evidence="6 7">JAMM 1380</strain>
    </source>
</reference>
<evidence type="ECO:0000256" key="2">
    <source>
        <dbReference type="ARBA" id="ARBA00012528"/>
    </source>
</evidence>
<feature type="transmembrane region" description="Helical" evidence="4">
    <location>
        <begin position="35"/>
        <end position="52"/>
    </location>
</feature>
<feature type="transmembrane region" description="Helical" evidence="4">
    <location>
        <begin position="178"/>
        <end position="199"/>
    </location>
</feature>
<proteinExistence type="predicted"/>
<dbReference type="GO" id="GO:0043709">
    <property type="term" value="P:cell adhesion involved in single-species biofilm formation"/>
    <property type="evidence" value="ECO:0007669"/>
    <property type="project" value="TreeGrafter"/>
</dbReference>
<keyword evidence="4" id="KW-0472">Membrane</keyword>
<dbReference type="NCBIfam" id="TIGR00254">
    <property type="entry name" value="GGDEF"/>
    <property type="match status" value="1"/>
</dbReference>
<evidence type="ECO:0000256" key="4">
    <source>
        <dbReference type="SAM" id="Phobius"/>
    </source>
</evidence>
<dbReference type="RefSeq" id="WP_201348318.1">
    <property type="nucleotide sequence ID" value="NZ_AP014546.1"/>
</dbReference>
<evidence type="ECO:0000256" key="3">
    <source>
        <dbReference type="ARBA" id="ARBA00034247"/>
    </source>
</evidence>
<dbReference type="SUPFAM" id="SSF55073">
    <property type="entry name" value="Nucleotide cyclase"/>
    <property type="match status" value="1"/>
</dbReference>
<comment type="cofactor">
    <cofactor evidence="1">
        <name>Mg(2+)</name>
        <dbReference type="ChEBI" id="CHEBI:18420"/>
    </cofactor>
</comment>
<feature type="transmembrane region" description="Helical" evidence="4">
    <location>
        <begin position="115"/>
        <end position="135"/>
    </location>
</feature>
<dbReference type="FunFam" id="3.30.70.270:FF:000001">
    <property type="entry name" value="Diguanylate cyclase domain protein"/>
    <property type="match status" value="1"/>
</dbReference>
<dbReference type="PROSITE" id="PS50887">
    <property type="entry name" value="GGDEF"/>
    <property type="match status" value="1"/>
</dbReference>
<evidence type="ECO:0000313" key="6">
    <source>
        <dbReference type="EMBL" id="BBB31199.1"/>
    </source>
</evidence>
<dbReference type="InterPro" id="IPR050469">
    <property type="entry name" value="Diguanylate_Cyclase"/>
</dbReference>
<dbReference type="InterPro" id="IPR000160">
    <property type="entry name" value="GGDEF_dom"/>
</dbReference>
<dbReference type="PANTHER" id="PTHR45138:SF9">
    <property type="entry name" value="DIGUANYLATE CYCLASE DGCM-RELATED"/>
    <property type="match status" value="1"/>
</dbReference>
<name>A0A7R6SWY6_9GAMM</name>
<evidence type="ECO:0000256" key="1">
    <source>
        <dbReference type="ARBA" id="ARBA00001946"/>
    </source>
</evidence>
<dbReference type="AlphaFoldDB" id="A0A7R6SWY6"/>
<protein>
    <recommendedName>
        <fullName evidence="2">diguanylate cyclase</fullName>
        <ecNumber evidence="2">2.7.7.65</ecNumber>
    </recommendedName>
</protein>
<feature type="transmembrane region" description="Helical" evidence="4">
    <location>
        <begin position="147"/>
        <end position="166"/>
    </location>
</feature>
<keyword evidence="4" id="KW-0812">Transmembrane</keyword>
<dbReference type="GO" id="GO:0052621">
    <property type="term" value="F:diguanylate cyclase activity"/>
    <property type="evidence" value="ECO:0007669"/>
    <property type="project" value="UniProtKB-EC"/>
</dbReference>
<dbReference type="GO" id="GO:0005886">
    <property type="term" value="C:plasma membrane"/>
    <property type="evidence" value="ECO:0007669"/>
    <property type="project" value="TreeGrafter"/>
</dbReference>
<dbReference type="EC" id="2.7.7.65" evidence="2"/>
<keyword evidence="4" id="KW-1133">Transmembrane helix</keyword>
<dbReference type="PANTHER" id="PTHR45138">
    <property type="entry name" value="REGULATORY COMPONENTS OF SENSORY TRANSDUCTION SYSTEM"/>
    <property type="match status" value="1"/>
</dbReference>
<evidence type="ECO:0000259" key="5">
    <source>
        <dbReference type="PROSITE" id="PS50887"/>
    </source>
</evidence>